<dbReference type="Proteomes" id="UP000006790">
    <property type="component" value="Chromosome 1"/>
</dbReference>
<dbReference type="RefSeq" id="XP_003644420.1">
    <property type="nucleotide sequence ID" value="XM_003644372.1"/>
</dbReference>
<dbReference type="PANTHER" id="PTHR33840">
    <property type="match status" value="1"/>
</dbReference>
<evidence type="ECO:0000313" key="2">
    <source>
        <dbReference type="EMBL" id="AET37603.1"/>
    </source>
</evidence>
<protein>
    <recommendedName>
        <fullName evidence="1">T6SS Phospholipase effector Tle1-like catalytic domain-containing protein</fullName>
    </recommendedName>
</protein>
<dbReference type="Pfam" id="PF09994">
    <property type="entry name" value="T6SS_Tle1-like_cat"/>
    <property type="match status" value="1"/>
</dbReference>
<sequence>MTESVNYSTNVSSSSSKNLVLCFDGTDQNFGPDPFTNVLKIFRMLDSSNDSAQMCYYQPGIGTNMSIQGGGKMSIKCKFENTFDSMFAFSLDYHIISAYLFLMKYFEVGDKIIMFGFSRGAFTARVLTGMLERVGILKRGLDDLVPMAWKVYEAWEYAAQPSQPNYTTTLIDEFRNTFARNIPVRVHFEGLFDSVNSCGIIRDRLFPYTSRSGIVDHVRHAVSIDERRGKFKQQSFSPNPYTQKLFSFVYRNYMVETNRNSPSDYSYSDSERYTNPFINSTITRTASVPLILKATSDIGFAAECINTNCNSADVLLRSVNDYLESGIRRDNHQSSWFKGKLSSLSRQRVEGVFQHYSPDANSSTPATFVSSDLIEKWFPGDHSDVGGGWAPDIETEQFLSNLPLRWILSEAIKHGVYFKKGVIHQFAKTYDSTGSLLSADHDMLKWQRGKYTMKSPFSNCHHPSKKDLDTFHGMLRVSHKVSHMLHVFKKRSISTCHSSSTQADAPKRFTKPIYQSAKNDGHGNKSIFQVILWWFVELIAVGIRIEDKNCKWKNVYVPNLGRHRNIPEYGEMHWSVYWRCKYVGDYKPRNLPKYAAKLIDEYIGAHLSNGRSTRRRRLTSISSNHVSYPTQESTPLLDSPTHECERSSHEVELLAQSDEKQIKKWIADDWQTTPDDLEELLQDNPDL</sequence>
<dbReference type="FunCoup" id="G8JND9">
    <property type="interactions" value="34"/>
</dbReference>
<keyword evidence="3" id="KW-1185">Reference proteome</keyword>
<proteinExistence type="predicted"/>
<dbReference type="EMBL" id="CP002497">
    <property type="protein sequence ID" value="AET37603.1"/>
    <property type="molecule type" value="Genomic_DNA"/>
</dbReference>
<gene>
    <name evidence="2" type="ordered locus">Ecym_1370</name>
</gene>
<reference evidence="3" key="1">
    <citation type="journal article" date="2012" name="G3 (Bethesda)">
        <title>Pichia sorbitophila, an interspecies yeast hybrid reveals early steps of genome resolution following polyploidization.</title>
        <authorList>
            <person name="Leh Louis V."/>
            <person name="Despons L."/>
            <person name="Friedrich A."/>
            <person name="Martin T."/>
            <person name="Durrens P."/>
            <person name="Casaregola S."/>
            <person name="Neuveglise C."/>
            <person name="Fairhead C."/>
            <person name="Marck C."/>
            <person name="Cruz J.A."/>
            <person name="Straub M.L."/>
            <person name="Kugler V."/>
            <person name="Sacerdot C."/>
            <person name="Uzunov Z."/>
            <person name="Thierry A."/>
            <person name="Weiss S."/>
            <person name="Bleykasten C."/>
            <person name="De Montigny J."/>
            <person name="Jacques N."/>
            <person name="Jung P."/>
            <person name="Lemaire M."/>
            <person name="Mallet S."/>
            <person name="Morel G."/>
            <person name="Richard G.F."/>
            <person name="Sarkar A."/>
            <person name="Savel G."/>
            <person name="Schacherer J."/>
            <person name="Seret M.L."/>
            <person name="Talla E."/>
            <person name="Samson G."/>
            <person name="Jubin C."/>
            <person name="Poulain J."/>
            <person name="Vacherie B."/>
            <person name="Barbe V."/>
            <person name="Pelletier E."/>
            <person name="Sherman D.J."/>
            <person name="Westhof E."/>
            <person name="Weissenbach J."/>
            <person name="Baret P.V."/>
            <person name="Wincker P."/>
            <person name="Gaillardin C."/>
            <person name="Dujon B."/>
            <person name="Souciet J.L."/>
        </authorList>
    </citation>
    <scope>NUCLEOTIDE SEQUENCE [LARGE SCALE GENOMIC DNA]</scope>
    <source>
        <strain evidence="3">CBS 270.75 / DBVPG 7215 / KCTC 17166 / NRRL Y-17582</strain>
    </source>
</reference>
<dbReference type="KEGG" id="erc:Ecym_1370"/>
<name>G8JND9_ERECY</name>
<dbReference type="OMA" id="FENAWMQ"/>
<dbReference type="HOGENOM" id="CLU_005049_0_3_1"/>
<evidence type="ECO:0000259" key="1">
    <source>
        <dbReference type="Pfam" id="PF09994"/>
    </source>
</evidence>
<accession>G8JND9</accession>
<evidence type="ECO:0000313" key="3">
    <source>
        <dbReference type="Proteomes" id="UP000006790"/>
    </source>
</evidence>
<dbReference type="STRING" id="931890.G8JND9"/>
<dbReference type="OrthoDB" id="3162439at2759"/>
<dbReference type="GeneID" id="11472940"/>
<dbReference type="PANTHER" id="PTHR33840:SF2">
    <property type="entry name" value="TLE1 PHOSPHOLIPASE DOMAIN-CONTAINING PROTEIN"/>
    <property type="match status" value="1"/>
</dbReference>
<dbReference type="AlphaFoldDB" id="G8JND9"/>
<dbReference type="InterPro" id="IPR018712">
    <property type="entry name" value="Tle1-like_cat"/>
</dbReference>
<dbReference type="eggNOG" id="ENOG502QPR9">
    <property type="taxonomic scope" value="Eukaryota"/>
</dbReference>
<feature type="domain" description="T6SS Phospholipase effector Tle1-like catalytic" evidence="1">
    <location>
        <begin position="17"/>
        <end position="410"/>
    </location>
</feature>
<dbReference type="InParanoid" id="G8JND9"/>
<organism evidence="2 3">
    <name type="scientific">Eremothecium cymbalariae (strain CBS 270.75 / DBVPG 7215 / KCTC 17166 / NRRL Y-17582)</name>
    <name type="common">Yeast</name>
    <dbReference type="NCBI Taxonomy" id="931890"/>
    <lineage>
        <taxon>Eukaryota</taxon>
        <taxon>Fungi</taxon>
        <taxon>Dikarya</taxon>
        <taxon>Ascomycota</taxon>
        <taxon>Saccharomycotina</taxon>
        <taxon>Saccharomycetes</taxon>
        <taxon>Saccharomycetales</taxon>
        <taxon>Saccharomycetaceae</taxon>
        <taxon>Eremothecium</taxon>
    </lineage>
</organism>